<evidence type="ECO:0000313" key="5">
    <source>
        <dbReference type="EMBL" id="KAF2881488.1"/>
    </source>
</evidence>
<organism evidence="5 6">
    <name type="scientific">Ignelater luminosus</name>
    <name type="common">Cucubano</name>
    <name type="synonym">Pyrophorus luminosus</name>
    <dbReference type="NCBI Taxonomy" id="2038154"/>
    <lineage>
        <taxon>Eukaryota</taxon>
        <taxon>Metazoa</taxon>
        <taxon>Ecdysozoa</taxon>
        <taxon>Arthropoda</taxon>
        <taxon>Hexapoda</taxon>
        <taxon>Insecta</taxon>
        <taxon>Pterygota</taxon>
        <taxon>Neoptera</taxon>
        <taxon>Endopterygota</taxon>
        <taxon>Coleoptera</taxon>
        <taxon>Polyphaga</taxon>
        <taxon>Elateriformia</taxon>
        <taxon>Elateroidea</taxon>
        <taxon>Elateridae</taxon>
        <taxon>Agrypninae</taxon>
        <taxon>Pyrophorini</taxon>
        <taxon>Ignelater</taxon>
    </lineage>
</organism>
<dbReference type="OrthoDB" id="6236007at2759"/>
<keyword evidence="1" id="KW-0646">Protease inhibitor</keyword>
<dbReference type="Pfam" id="PF01826">
    <property type="entry name" value="TIL"/>
    <property type="match status" value="1"/>
</dbReference>
<dbReference type="Proteomes" id="UP000801492">
    <property type="component" value="Unassembled WGS sequence"/>
</dbReference>
<feature type="domain" description="TIL" evidence="4">
    <location>
        <begin position="33"/>
        <end position="89"/>
    </location>
</feature>
<name>A0A8K0G0N2_IGNLU</name>
<keyword evidence="2" id="KW-1015">Disulfide bond</keyword>
<reference evidence="5" key="1">
    <citation type="submission" date="2019-08" db="EMBL/GenBank/DDBJ databases">
        <title>The genome of the North American firefly Photinus pyralis.</title>
        <authorList>
            <consortium name="Photinus pyralis genome working group"/>
            <person name="Fallon T.R."/>
            <person name="Sander Lower S.E."/>
            <person name="Weng J.-K."/>
        </authorList>
    </citation>
    <scope>NUCLEOTIDE SEQUENCE</scope>
    <source>
        <strain evidence="5">TRF0915ILg1</strain>
        <tissue evidence="5">Whole body</tissue>
    </source>
</reference>
<feature type="chain" id="PRO_5035467272" description="TIL domain-containing protein" evidence="3">
    <location>
        <begin position="19"/>
        <end position="120"/>
    </location>
</feature>
<comment type="caution">
    <text evidence="5">The sequence shown here is derived from an EMBL/GenBank/DDBJ whole genome shotgun (WGS) entry which is preliminary data.</text>
</comment>
<dbReference type="InterPro" id="IPR051368">
    <property type="entry name" value="SerProtInhib-TIL_Domain"/>
</dbReference>
<dbReference type="PANTHER" id="PTHR23259">
    <property type="entry name" value="RIDDLE"/>
    <property type="match status" value="1"/>
</dbReference>
<dbReference type="InterPro" id="IPR002919">
    <property type="entry name" value="TIL_dom"/>
</dbReference>
<dbReference type="InterPro" id="IPR036084">
    <property type="entry name" value="Ser_inhib-like_sf"/>
</dbReference>
<feature type="signal peptide" evidence="3">
    <location>
        <begin position="1"/>
        <end position="18"/>
    </location>
</feature>
<keyword evidence="3" id="KW-0732">Signal</keyword>
<dbReference type="AlphaFoldDB" id="A0A8K0G0N2"/>
<dbReference type="PANTHER" id="PTHR23259:SF70">
    <property type="entry name" value="ACCESSORY GLAND PROTEIN ACP62F-RELATED"/>
    <property type="match status" value="1"/>
</dbReference>
<dbReference type="SUPFAM" id="SSF57567">
    <property type="entry name" value="Serine protease inhibitors"/>
    <property type="match status" value="1"/>
</dbReference>
<accession>A0A8K0G0N2</accession>
<dbReference type="EMBL" id="VTPC01090733">
    <property type="protein sequence ID" value="KAF2881488.1"/>
    <property type="molecule type" value="Genomic_DNA"/>
</dbReference>
<gene>
    <name evidence="5" type="ORF">ILUMI_24686</name>
</gene>
<evidence type="ECO:0000259" key="4">
    <source>
        <dbReference type="Pfam" id="PF01826"/>
    </source>
</evidence>
<evidence type="ECO:0000256" key="3">
    <source>
        <dbReference type="SAM" id="SignalP"/>
    </source>
</evidence>
<keyword evidence="6" id="KW-1185">Reference proteome</keyword>
<sequence length="120" mass="13818">MKLILALYVFTLGIPTRCTNYLWEPRISLPGQCGKKEYYSYCGSRCAANCYNVQFNVPCPSHQCASGCFCQGGYLRSRYYGPCVDEIRCKQAIRKRGFPKNQRKRLAKVMEDYMMHSTEG</sequence>
<evidence type="ECO:0000313" key="6">
    <source>
        <dbReference type="Proteomes" id="UP000801492"/>
    </source>
</evidence>
<protein>
    <recommendedName>
        <fullName evidence="4">TIL domain-containing protein</fullName>
    </recommendedName>
</protein>
<dbReference type="Gene3D" id="2.10.25.10">
    <property type="entry name" value="Laminin"/>
    <property type="match status" value="1"/>
</dbReference>
<evidence type="ECO:0000256" key="1">
    <source>
        <dbReference type="ARBA" id="ARBA00022690"/>
    </source>
</evidence>
<evidence type="ECO:0000256" key="2">
    <source>
        <dbReference type="ARBA" id="ARBA00023157"/>
    </source>
</evidence>
<proteinExistence type="predicted"/>
<dbReference type="CDD" id="cd19941">
    <property type="entry name" value="TIL"/>
    <property type="match status" value="1"/>
</dbReference>
<dbReference type="GO" id="GO:0030414">
    <property type="term" value="F:peptidase inhibitor activity"/>
    <property type="evidence" value="ECO:0007669"/>
    <property type="project" value="UniProtKB-KW"/>
</dbReference>